<keyword evidence="3" id="KW-1185">Reference proteome</keyword>
<evidence type="ECO:0000256" key="1">
    <source>
        <dbReference type="SAM" id="MobiDB-lite"/>
    </source>
</evidence>
<feature type="non-terminal residue" evidence="2">
    <location>
        <position position="1"/>
    </location>
</feature>
<evidence type="ECO:0000313" key="2">
    <source>
        <dbReference type="EMBL" id="KAJ3054195.1"/>
    </source>
</evidence>
<feature type="region of interest" description="Disordered" evidence="1">
    <location>
        <begin position="1"/>
        <end position="104"/>
    </location>
</feature>
<reference evidence="2" key="1">
    <citation type="submission" date="2020-05" db="EMBL/GenBank/DDBJ databases">
        <title>Phylogenomic resolution of chytrid fungi.</title>
        <authorList>
            <person name="Stajich J.E."/>
            <person name="Amses K."/>
            <person name="Simmons R."/>
            <person name="Seto K."/>
            <person name="Myers J."/>
            <person name="Bonds A."/>
            <person name="Quandt C.A."/>
            <person name="Barry K."/>
            <person name="Liu P."/>
            <person name="Grigoriev I."/>
            <person name="Longcore J.E."/>
            <person name="James T.Y."/>
        </authorList>
    </citation>
    <scope>NUCLEOTIDE SEQUENCE</scope>
    <source>
        <strain evidence="2">JEL0318</strain>
    </source>
</reference>
<dbReference type="AlphaFoldDB" id="A0AAD5SIT1"/>
<gene>
    <name evidence="2" type="ORF">HK097_002418</name>
</gene>
<dbReference type="Proteomes" id="UP001212841">
    <property type="component" value="Unassembled WGS sequence"/>
</dbReference>
<feature type="compositionally biased region" description="Acidic residues" evidence="1">
    <location>
        <begin position="45"/>
        <end position="55"/>
    </location>
</feature>
<organism evidence="2 3">
    <name type="scientific">Rhizophlyctis rosea</name>
    <dbReference type="NCBI Taxonomy" id="64517"/>
    <lineage>
        <taxon>Eukaryota</taxon>
        <taxon>Fungi</taxon>
        <taxon>Fungi incertae sedis</taxon>
        <taxon>Chytridiomycota</taxon>
        <taxon>Chytridiomycota incertae sedis</taxon>
        <taxon>Chytridiomycetes</taxon>
        <taxon>Rhizophlyctidales</taxon>
        <taxon>Rhizophlyctidaceae</taxon>
        <taxon>Rhizophlyctis</taxon>
    </lineage>
</organism>
<dbReference type="EMBL" id="JADGJD010000152">
    <property type="protein sequence ID" value="KAJ3054195.1"/>
    <property type="molecule type" value="Genomic_DNA"/>
</dbReference>
<proteinExistence type="predicted"/>
<accession>A0AAD5SIT1</accession>
<evidence type="ECO:0000313" key="3">
    <source>
        <dbReference type="Proteomes" id="UP001212841"/>
    </source>
</evidence>
<feature type="compositionally biased region" description="Basic and acidic residues" evidence="1">
    <location>
        <begin position="72"/>
        <end position="83"/>
    </location>
</feature>
<sequence>EVVKEGESSDESDVDGAPMVIDRVEDVGVGQTGESTPQDGKDKDMDESDDDEDVDGVPMSLPVGGPAQLGDSSKDDDGGERSDVQMLDSTTPSKREEEVDDIFA</sequence>
<name>A0AAD5SIT1_9FUNG</name>
<comment type="caution">
    <text evidence="2">The sequence shown here is derived from an EMBL/GenBank/DDBJ whole genome shotgun (WGS) entry which is preliminary data.</text>
</comment>
<protein>
    <submittedName>
        <fullName evidence="2">Uncharacterized protein</fullName>
    </submittedName>
</protein>